<dbReference type="AlphaFoldDB" id="A0A4Q0M5I7"/>
<proteinExistence type="predicted"/>
<reference evidence="2 3" key="1">
    <citation type="submission" date="2018-12" db="EMBL/GenBank/DDBJ databases">
        <title>The Draft Genome Sequence of the Soil Bacterium Pedobacter tournemirensis R1.</title>
        <authorList>
            <person name="He J."/>
        </authorList>
    </citation>
    <scope>NUCLEOTIDE SEQUENCE [LARGE SCALE GENOMIC DNA]</scope>
    <source>
        <strain evidence="2 3">R1</strain>
    </source>
</reference>
<evidence type="ECO:0000313" key="3">
    <source>
        <dbReference type="Proteomes" id="UP000290848"/>
    </source>
</evidence>
<accession>A0A4Q0M5I7</accession>
<dbReference type="EMBL" id="RXOC01000011">
    <property type="protein sequence ID" value="RXF68281.1"/>
    <property type="molecule type" value="Genomic_DNA"/>
</dbReference>
<evidence type="ECO:0000256" key="1">
    <source>
        <dbReference type="SAM" id="MobiDB-lite"/>
    </source>
</evidence>
<comment type="caution">
    <text evidence="2">The sequence shown here is derived from an EMBL/GenBank/DDBJ whole genome shotgun (WGS) entry which is preliminary data.</text>
</comment>
<gene>
    <name evidence="2" type="ORF">EKH83_15485</name>
</gene>
<feature type="compositionally biased region" description="Polar residues" evidence="1">
    <location>
        <begin position="162"/>
        <end position="176"/>
    </location>
</feature>
<feature type="region of interest" description="Disordered" evidence="1">
    <location>
        <begin position="136"/>
        <end position="335"/>
    </location>
</feature>
<name>A0A4Q0M5I7_9SPHI</name>
<evidence type="ECO:0000313" key="2">
    <source>
        <dbReference type="EMBL" id="RXF68281.1"/>
    </source>
</evidence>
<feature type="region of interest" description="Disordered" evidence="1">
    <location>
        <begin position="83"/>
        <end position="108"/>
    </location>
</feature>
<organism evidence="2 3">
    <name type="scientific">Arcticibacter tournemirensis</name>
    <dbReference type="NCBI Taxonomy" id="699437"/>
    <lineage>
        <taxon>Bacteria</taxon>
        <taxon>Pseudomonadati</taxon>
        <taxon>Bacteroidota</taxon>
        <taxon>Sphingobacteriia</taxon>
        <taxon>Sphingobacteriales</taxon>
        <taxon>Sphingobacteriaceae</taxon>
        <taxon>Arcticibacter</taxon>
    </lineage>
</organism>
<protein>
    <submittedName>
        <fullName evidence="2">Uncharacterized protein</fullName>
    </submittedName>
</protein>
<feature type="compositionally biased region" description="Pro residues" evidence="1">
    <location>
        <begin position="98"/>
        <end position="107"/>
    </location>
</feature>
<feature type="compositionally biased region" description="Basic and acidic residues" evidence="1">
    <location>
        <begin position="213"/>
        <end position="222"/>
    </location>
</feature>
<feature type="compositionally biased region" description="Polar residues" evidence="1">
    <location>
        <begin position="279"/>
        <end position="293"/>
    </location>
</feature>
<sequence length="335" mass="36802">MILDTWLNMTFEEFFAKKKIDVDQLAKADHGLYTEFKSHFVLMGEKSFDHSKKFWFNKLRRLYHLQQPVKAAVTQIETQIASQAEPLSSPTIEQAPASPTPVRPPAFKPRFKAANAPAQPQASGEIADKQDEVNTGAIPAPAKRPPFKPKNVKPISGEPSGDAQTVESRPGQTEVSDTPVRDISTEASAQKPAYKPKFNIRNIPKKPAGTEEQAVHTTKEEIAPDLNDVPEKIAGQARNEAPGATKAAGHEEVKAKPAYKPRFNLKAISNKEEDKAATEPQNTPEPGETTNVQEPPTEAAEETAKGTDSQTSDKPAKPIYKPRFNAKNIKPKTED</sequence>
<dbReference type="Proteomes" id="UP000290848">
    <property type="component" value="Unassembled WGS sequence"/>
</dbReference>
<feature type="compositionally biased region" description="Polar residues" evidence="1">
    <location>
        <begin position="83"/>
        <end position="92"/>
    </location>
</feature>